<dbReference type="AlphaFoldDB" id="A0A843X0Y5"/>
<gene>
    <name evidence="1" type="ORF">Taro_043577</name>
</gene>
<dbReference type="EMBL" id="NMUH01004742">
    <property type="protein sequence ID" value="MQM10675.1"/>
    <property type="molecule type" value="Genomic_DNA"/>
</dbReference>
<evidence type="ECO:0000313" key="2">
    <source>
        <dbReference type="Proteomes" id="UP000652761"/>
    </source>
</evidence>
<comment type="caution">
    <text evidence="1">The sequence shown here is derived from an EMBL/GenBank/DDBJ whole genome shotgun (WGS) entry which is preliminary data.</text>
</comment>
<evidence type="ECO:0000313" key="1">
    <source>
        <dbReference type="EMBL" id="MQM10675.1"/>
    </source>
</evidence>
<feature type="non-terminal residue" evidence="1">
    <location>
        <position position="140"/>
    </location>
</feature>
<dbReference type="Proteomes" id="UP000652761">
    <property type="component" value="Unassembled WGS sequence"/>
</dbReference>
<accession>A0A843X0Y5</accession>
<sequence>PWLREVGVVEHRPVRTSRDVMSGQSNKPRHRKVLYFPHRRLWTTEYSCKFWPKAILASIPGRRGGVSVHPWTPTLILASNDVDAYFSDLHALQSQKFPKQESSAIGELSPTALRAVLSPCVVGDVAPLVETVETDSERGD</sequence>
<proteinExistence type="predicted"/>
<organism evidence="1 2">
    <name type="scientific">Colocasia esculenta</name>
    <name type="common">Wild taro</name>
    <name type="synonym">Arum esculentum</name>
    <dbReference type="NCBI Taxonomy" id="4460"/>
    <lineage>
        <taxon>Eukaryota</taxon>
        <taxon>Viridiplantae</taxon>
        <taxon>Streptophyta</taxon>
        <taxon>Embryophyta</taxon>
        <taxon>Tracheophyta</taxon>
        <taxon>Spermatophyta</taxon>
        <taxon>Magnoliopsida</taxon>
        <taxon>Liliopsida</taxon>
        <taxon>Araceae</taxon>
        <taxon>Aroideae</taxon>
        <taxon>Colocasieae</taxon>
        <taxon>Colocasia</taxon>
    </lineage>
</organism>
<protein>
    <submittedName>
        <fullName evidence="1">Uncharacterized protein</fullName>
    </submittedName>
</protein>
<name>A0A843X0Y5_COLES</name>
<keyword evidence="2" id="KW-1185">Reference proteome</keyword>
<reference evidence="1" key="1">
    <citation type="submission" date="2017-07" db="EMBL/GenBank/DDBJ databases">
        <title>Taro Niue Genome Assembly and Annotation.</title>
        <authorList>
            <person name="Atibalentja N."/>
            <person name="Keating K."/>
            <person name="Fields C.J."/>
        </authorList>
    </citation>
    <scope>NUCLEOTIDE SEQUENCE</scope>
    <source>
        <strain evidence="1">Niue_2</strain>
        <tissue evidence="1">Leaf</tissue>
    </source>
</reference>